<reference evidence="2" key="2">
    <citation type="submission" date="2020-09" db="EMBL/GenBank/DDBJ databases">
        <authorList>
            <person name="Sun Q."/>
            <person name="Zhou Y."/>
        </authorList>
    </citation>
    <scope>NUCLEOTIDE SEQUENCE</scope>
    <source>
        <strain evidence="2">CGMCC 1.15388</strain>
    </source>
</reference>
<dbReference type="Proteomes" id="UP000633136">
    <property type="component" value="Unassembled WGS sequence"/>
</dbReference>
<keyword evidence="3" id="KW-1185">Reference proteome</keyword>
<reference evidence="2" key="1">
    <citation type="journal article" date="2014" name="Int. J. Syst. Evol. Microbiol.">
        <title>Complete genome sequence of Corynebacterium casei LMG S-19264T (=DSM 44701T), isolated from a smear-ripened cheese.</title>
        <authorList>
            <consortium name="US DOE Joint Genome Institute (JGI-PGF)"/>
            <person name="Walter F."/>
            <person name="Albersmeier A."/>
            <person name="Kalinowski J."/>
            <person name="Ruckert C."/>
        </authorList>
    </citation>
    <scope>NUCLEOTIDE SEQUENCE</scope>
    <source>
        <strain evidence="2">CGMCC 1.15388</strain>
    </source>
</reference>
<comment type="caution">
    <text evidence="2">The sequence shown here is derived from an EMBL/GenBank/DDBJ whole genome shotgun (WGS) entry which is preliminary data.</text>
</comment>
<protein>
    <submittedName>
        <fullName evidence="2">Riboflavin biosynthesis protein RibD</fullName>
    </submittedName>
</protein>
<sequence length="206" mass="22329">MKTASAARTPQVFAFLFCSVDGFVEDAHRGLGWSTGEPEVFTWHRRRARQTPHIGSMLLGRNTYDHFAEYWPSAEAFRTQPEIAAFMETTPKTVVTNRPASLASWQGARAAEGSDLSALVEQLRTEQKADDDGDIAVFGSSAVAAQLLERGLLDELRILISPVALGRGTRLFQGLESHVHLQAGPTTTFPSGAVLVTYAPENAGTA</sequence>
<organism evidence="2 3">
    <name type="scientific">Nesterenkonia cremea</name>
    <dbReference type="NCBI Taxonomy" id="1882340"/>
    <lineage>
        <taxon>Bacteria</taxon>
        <taxon>Bacillati</taxon>
        <taxon>Actinomycetota</taxon>
        <taxon>Actinomycetes</taxon>
        <taxon>Micrococcales</taxon>
        <taxon>Micrococcaceae</taxon>
        <taxon>Nesterenkonia</taxon>
    </lineage>
</organism>
<accession>A0A917AVX1</accession>
<dbReference type="RefSeq" id="WP_188686243.1">
    <property type="nucleotide sequence ID" value="NZ_BMIS01000014.1"/>
</dbReference>
<name>A0A917AVX1_9MICC</name>
<evidence type="ECO:0000259" key="1">
    <source>
        <dbReference type="Pfam" id="PF01872"/>
    </source>
</evidence>
<dbReference type="Gene3D" id="3.40.430.10">
    <property type="entry name" value="Dihydrofolate Reductase, subunit A"/>
    <property type="match status" value="1"/>
</dbReference>
<dbReference type="PANTHER" id="PTHR38011:SF11">
    <property type="entry name" value="2,5-DIAMINO-6-RIBOSYLAMINO-4(3H)-PYRIMIDINONE 5'-PHOSPHATE REDUCTASE"/>
    <property type="match status" value="1"/>
</dbReference>
<dbReference type="PANTHER" id="PTHR38011">
    <property type="entry name" value="DIHYDROFOLATE REDUCTASE FAMILY PROTEIN (AFU_ORTHOLOGUE AFUA_8G06820)"/>
    <property type="match status" value="1"/>
</dbReference>
<dbReference type="InterPro" id="IPR024072">
    <property type="entry name" value="DHFR-like_dom_sf"/>
</dbReference>
<feature type="domain" description="Bacterial bifunctional deaminase-reductase C-terminal" evidence="1">
    <location>
        <begin position="10"/>
        <end position="194"/>
    </location>
</feature>
<dbReference type="SUPFAM" id="SSF53597">
    <property type="entry name" value="Dihydrofolate reductase-like"/>
    <property type="match status" value="1"/>
</dbReference>
<dbReference type="Pfam" id="PF01872">
    <property type="entry name" value="RibD_C"/>
    <property type="match status" value="1"/>
</dbReference>
<dbReference type="EMBL" id="BMIS01000014">
    <property type="protein sequence ID" value="GGE76538.1"/>
    <property type="molecule type" value="Genomic_DNA"/>
</dbReference>
<evidence type="ECO:0000313" key="3">
    <source>
        <dbReference type="Proteomes" id="UP000633136"/>
    </source>
</evidence>
<dbReference type="AlphaFoldDB" id="A0A917AVX1"/>
<dbReference type="InterPro" id="IPR002734">
    <property type="entry name" value="RibDG_C"/>
</dbReference>
<proteinExistence type="predicted"/>
<evidence type="ECO:0000313" key="2">
    <source>
        <dbReference type="EMBL" id="GGE76538.1"/>
    </source>
</evidence>
<dbReference type="GO" id="GO:0009231">
    <property type="term" value="P:riboflavin biosynthetic process"/>
    <property type="evidence" value="ECO:0007669"/>
    <property type="project" value="InterPro"/>
</dbReference>
<gene>
    <name evidence="2" type="ORF">GCM10011401_24880</name>
</gene>
<dbReference type="InterPro" id="IPR050765">
    <property type="entry name" value="Riboflavin_Biosynth_HTPR"/>
</dbReference>
<dbReference type="GO" id="GO:0008703">
    <property type="term" value="F:5-amino-6-(5-phosphoribosylamino)uracil reductase activity"/>
    <property type="evidence" value="ECO:0007669"/>
    <property type="project" value="InterPro"/>
</dbReference>